<dbReference type="InterPro" id="IPR036283">
    <property type="entry name" value="NOB1_Zf-like_sf"/>
</dbReference>
<evidence type="ECO:0000259" key="4">
    <source>
        <dbReference type="Pfam" id="PF08772"/>
    </source>
</evidence>
<evidence type="ECO:0000256" key="2">
    <source>
        <dbReference type="ARBA" id="ARBA00022723"/>
    </source>
</evidence>
<dbReference type="VEuPathDB" id="MicrosporidiaDB:AEWQ_090380"/>
<dbReference type="Pfam" id="PF08772">
    <property type="entry name" value="Zn_ribbon_NOB1"/>
    <property type="match status" value="1"/>
</dbReference>
<dbReference type="InterPro" id="IPR014881">
    <property type="entry name" value="NOB1_Zn-bd"/>
</dbReference>
<dbReference type="VEuPathDB" id="MicrosporidiaDB:AEWR_090370"/>
<proteinExistence type="predicted"/>
<organism evidence="6">
    <name type="scientific">Encephalitozoon cuniculi</name>
    <name type="common">Microsporidian parasite</name>
    <dbReference type="NCBI Taxonomy" id="6035"/>
    <lineage>
        <taxon>Eukaryota</taxon>
        <taxon>Fungi</taxon>
        <taxon>Fungi incertae sedis</taxon>
        <taxon>Microsporidia</taxon>
        <taxon>Unikaryonidae</taxon>
        <taxon>Encephalitozoon</taxon>
    </lineage>
</organism>
<evidence type="ECO:0000256" key="3">
    <source>
        <dbReference type="ARBA" id="ARBA00022801"/>
    </source>
</evidence>
<dbReference type="PANTHER" id="PTHR12814:SF2">
    <property type="entry name" value="RNA-BINDING PROTEIN NOB1"/>
    <property type="match status" value="1"/>
</dbReference>
<dbReference type="GO" id="GO:0016787">
    <property type="term" value="F:hydrolase activity"/>
    <property type="evidence" value="ECO:0007669"/>
    <property type="project" value="UniProtKB-KW"/>
</dbReference>
<name>M1KLP3_ENCCN</name>
<dbReference type="VEuPathDB" id="MicrosporidiaDB:ECU09_0370"/>
<dbReference type="VEuPathDB" id="MicrosporidiaDB:AEWD_090370"/>
<dbReference type="Gene3D" id="3.40.50.1010">
    <property type="entry name" value="5'-nuclease"/>
    <property type="match status" value="1"/>
</dbReference>
<dbReference type="InterPro" id="IPR033411">
    <property type="entry name" value="Ribonuclease_PIN"/>
</dbReference>
<keyword evidence="3" id="KW-0378">Hydrolase</keyword>
<feature type="domain" description="Nin one binding (NOB1) Zn-ribbon-like" evidence="4">
    <location>
        <begin position="131"/>
        <end position="184"/>
    </location>
</feature>
<keyword evidence="2" id="KW-0479">Metal-binding</keyword>
<evidence type="ECO:0000259" key="5">
    <source>
        <dbReference type="Pfam" id="PF17146"/>
    </source>
</evidence>
<dbReference type="SUPFAM" id="SSF144206">
    <property type="entry name" value="NOB1 zinc finger-like"/>
    <property type="match status" value="1"/>
</dbReference>
<feature type="domain" description="Ribonuclease PIN" evidence="5">
    <location>
        <begin position="4"/>
        <end position="87"/>
    </location>
</feature>
<dbReference type="VEuPathDB" id="MicrosporidiaDB:M970_090370"/>
<dbReference type="Gene3D" id="6.20.210.10">
    <property type="entry name" value="Nin one binding (NOB1), Zn-ribbon-like"/>
    <property type="match status" value="1"/>
</dbReference>
<dbReference type="GO" id="GO:0030490">
    <property type="term" value="P:maturation of SSU-rRNA"/>
    <property type="evidence" value="ECO:0007669"/>
    <property type="project" value="TreeGrafter"/>
</dbReference>
<dbReference type="PANTHER" id="PTHR12814">
    <property type="entry name" value="RNA-BINDING PROTEIN NOB1"/>
    <property type="match status" value="1"/>
</dbReference>
<sequence length="225" mass="25969">MIAVIDTGCLIEKQIPTDKVIRGYVTESVVNELQTAESRGYLEFFSFMIKVRNPSGEYVERVRKDLRGKASNLSDTDIDVVALTLELKDEVSGMWIGPGSPEQEEVLCLTNDNEIKNVLSHYNLYEGPGFSVRKHKIRCYGCFSIFTENLDFCKRCGHRTLTRITVADTEDGETVFFKRGYQYRKPRVLKNSKGVELRSADQREYVQHQKMVKRKVNRTFRGMDF</sequence>
<evidence type="ECO:0000256" key="1">
    <source>
        <dbReference type="ARBA" id="ARBA00022722"/>
    </source>
</evidence>
<dbReference type="OMA" id="LDFCKKC"/>
<dbReference type="AlphaFoldDB" id="M1KLP3"/>
<accession>M1KLP3</accession>
<dbReference type="GO" id="GO:0046872">
    <property type="term" value="F:metal ion binding"/>
    <property type="evidence" value="ECO:0007669"/>
    <property type="project" value="UniProtKB-KW"/>
</dbReference>
<dbReference type="InterPro" id="IPR039907">
    <property type="entry name" value="NOB1"/>
</dbReference>
<dbReference type="EMBL" id="KC513614">
    <property type="protein sequence ID" value="AGE96241.1"/>
    <property type="molecule type" value="Genomic_DNA"/>
</dbReference>
<evidence type="ECO:0000313" key="6">
    <source>
        <dbReference type="EMBL" id="AGE96241.1"/>
    </source>
</evidence>
<dbReference type="Pfam" id="PF17146">
    <property type="entry name" value="PIN_6"/>
    <property type="match status" value="1"/>
</dbReference>
<dbReference type="GO" id="GO:0030688">
    <property type="term" value="C:preribosome, small subunit precursor"/>
    <property type="evidence" value="ECO:0007669"/>
    <property type="project" value="TreeGrafter"/>
</dbReference>
<reference evidence="6" key="1">
    <citation type="journal article" date="2013" name="Eukaryot. Cell">
        <title>Extremely Reduced Levels of Heterozygosity in the Vertebrate Pathogen Encephalitozoon cuniculi.</title>
        <authorList>
            <person name="Selman M."/>
            <person name="Sak B."/>
            <person name="Kvac M."/>
            <person name="Farinelli L."/>
            <person name="Weiss L.M."/>
            <person name="Corradi N."/>
        </authorList>
    </citation>
    <scope>NUCLEOTIDE SEQUENCE</scope>
</reference>
<gene>
    <name evidence="6" type="ORF">ECU09_0370</name>
</gene>
<protein>
    <submittedName>
        <fullName evidence="6">Uncharacterized protein</fullName>
    </submittedName>
</protein>
<keyword evidence="1" id="KW-0540">Nuclease</keyword>
<dbReference type="GO" id="GO:0004521">
    <property type="term" value="F:RNA endonuclease activity"/>
    <property type="evidence" value="ECO:0007669"/>
    <property type="project" value="TreeGrafter"/>
</dbReference>